<keyword evidence="2 11" id="KW-0489">Methyltransferase</keyword>
<evidence type="ECO:0000256" key="7">
    <source>
        <dbReference type="ARBA" id="ARBA00041129"/>
    </source>
</evidence>
<feature type="binding site" evidence="11">
    <location>
        <position position="94"/>
    </location>
    <ligand>
        <name>S-adenosyl-L-methionine</name>
        <dbReference type="ChEBI" id="CHEBI:59789"/>
    </ligand>
</feature>
<keyword evidence="4 11" id="KW-0949">S-adenosyl-L-methionine</keyword>
<evidence type="ECO:0000313" key="14">
    <source>
        <dbReference type="EMBL" id="MBC8362185.1"/>
    </source>
</evidence>
<keyword evidence="3 11" id="KW-0808">Transferase</keyword>
<feature type="binding site" evidence="11">
    <location>
        <position position="56"/>
    </location>
    <ligand>
        <name>S-adenosyl-L-methionine</name>
        <dbReference type="ChEBI" id="CHEBI:59789"/>
    </ligand>
</feature>
<accession>A0A8J6NTB7</accession>
<feature type="binding site" evidence="11">
    <location>
        <position position="58"/>
    </location>
    <ligand>
        <name>S-adenosyl-L-methionine</name>
        <dbReference type="ChEBI" id="CHEBI:59789"/>
    </ligand>
</feature>
<dbReference type="InterPro" id="IPR029063">
    <property type="entry name" value="SAM-dependent_MTases_sf"/>
</dbReference>
<dbReference type="PIRSF" id="PIRSF005461">
    <property type="entry name" value="23S_rRNA_mtase"/>
    <property type="match status" value="1"/>
</dbReference>
<comment type="catalytic activity">
    <reaction evidence="10 11">
        <text>uridine(2552) in 23S rRNA + S-adenosyl-L-methionine = 2'-O-methyluridine(2552) in 23S rRNA + S-adenosyl-L-homocysteine + H(+)</text>
        <dbReference type="Rhea" id="RHEA:42720"/>
        <dbReference type="Rhea" id="RHEA-COMP:10202"/>
        <dbReference type="Rhea" id="RHEA-COMP:10203"/>
        <dbReference type="ChEBI" id="CHEBI:15378"/>
        <dbReference type="ChEBI" id="CHEBI:57856"/>
        <dbReference type="ChEBI" id="CHEBI:59789"/>
        <dbReference type="ChEBI" id="CHEBI:65315"/>
        <dbReference type="ChEBI" id="CHEBI:74478"/>
        <dbReference type="EC" id="2.1.1.166"/>
    </reaction>
</comment>
<feature type="binding site" evidence="11">
    <location>
        <position position="116"/>
    </location>
    <ligand>
        <name>S-adenosyl-L-methionine</name>
        <dbReference type="ChEBI" id="CHEBI:59789"/>
    </ligand>
</feature>
<comment type="similarity">
    <text evidence="11">Belongs to the class I-like SAM-binding methyltransferase superfamily. RNA methyltransferase RlmE family.</text>
</comment>
<dbReference type="HAMAP" id="MF_01547">
    <property type="entry name" value="RNA_methyltr_E"/>
    <property type="match status" value="1"/>
</dbReference>
<dbReference type="InterPro" id="IPR002877">
    <property type="entry name" value="RNA_MeTrfase_FtsJ_dom"/>
</dbReference>
<dbReference type="CDD" id="cd02440">
    <property type="entry name" value="AdoMet_MTases"/>
    <property type="match status" value="1"/>
</dbReference>
<gene>
    <name evidence="11" type="primary">rlmE</name>
    <name evidence="11" type="synonym">ftsJ</name>
    <name evidence="11" type="synonym">rrmJ</name>
    <name evidence="14" type="ORF">H8E23_12400</name>
</gene>
<evidence type="ECO:0000256" key="11">
    <source>
        <dbReference type="HAMAP-Rule" id="MF_01547"/>
    </source>
</evidence>
<dbReference type="PANTHER" id="PTHR10920">
    <property type="entry name" value="RIBOSOMAL RNA METHYLTRANSFERASE"/>
    <property type="match status" value="1"/>
</dbReference>
<dbReference type="GO" id="GO:0008650">
    <property type="term" value="F:rRNA (uridine-2'-O-)-methyltransferase activity"/>
    <property type="evidence" value="ECO:0007669"/>
    <property type="project" value="UniProtKB-UniRule"/>
</dbReference>
<name>A0A8J6NTB7_9BACT</name>
<comment type="function">
    <text evidence="5 11">Specifically methylates the uridine in position 2552 of 23S rRNA at the 2'-O position of the ribose in the fully assembled 50S ribosomal subunit.</text>
</comment>
<evidence type="ECO:0000256" key="4">
    <source>
        <dbReference type="ARBA" id="ARBA00022691"/>
    </source>
</evidence>
<dbReference type="SUPFAM" id="SSF53335">
    <property type="entry name" value="S-adenosyl-L-methionine-dependent methyltransferases"/>
    <property type="match status" value="1"/>
</dbReference>
<dbReference type="PANTHER" id="PTHR10920:SF13">
    <property type="entry name" value="PRE-RRNA 2'-O-RIBOSE RNA METHYLTRANSFERASE FTSJ3"/>
    <property type="match status" value="1"/>
</dbReference>
<comment type="subcellular location">
    <subcellularLocation>
        <location evidence="11">Cytoplasm</location>
    </subcellularLocation>
</comment>
<evidence type="ECO:0000256" key="9">
    <source>
        <dbReference type="ARBA" id="ARBA00042745"/>
    </source>
</evidence>
<proteinExistence type="inferred from homology"/>
<evidence type="ECO:0000256" key="1">
    <source>
        <dbReference type="ARBA" id="ARBA00022552"/>
    </source>
</evidence>
<evidence type="ECO:0000259" key="13">
    <source>
        <dbReference type="Pfam" id="PF01728"/>
    </source>
</evidence>
<evidence type="ECO:0000313" key="15">
    <source>
        <dbReference type="Proteomes" id="UP000603434"/>
    </source>
</evidence>
<dbReference type="GO" id="GO:0005737">
    <property type="term" value="C:cytoplasm"/>
    <property type="evidence" value="ECO:0007669"/>
    <property type="project" value="UniProtKB-SubCell"/>
</dbReference>
<dbReference type="Proteomes" id="UP000603434">
    <property type="component" value="Unassembled WGS sequence"/>
</dbReference>
<feature type="binding site" evidence="11">
    <location>
        <position position="76"/>
    </location>
    <ligand>
        <name>S-adenosyl-L-methionine</name>
        <dbReference type="ChEBI" id="CHEBI:59789"/>
    </ligand>
</feature>
<dbReference type="InterPro" id="IPR050082">
    <property type="entry name" value="RNA_methyltr_RlmE"/>
</dbReference>
<reference evidence="14 15" key="1">
    <citation type="submission" date="2020-08" db="EMBL/GenBank/DDBJ databases">
        <title>Bridging the membrane lipid divide: bacteria of the FCB group superphylum have the potential to synthesize archaeal ether lipids.</title>
        <authorList>
            <person name="Villanueva L."/>
            <person name="Von Meijenfeldt F.A.B."/>
            <person name="Westbye A.B."/>
            <person name="Yadav S."/>
            <person name="Hopmans E.C."/>
            <person name="Dutilh B.E."/>
            <person name="Sinninghe Damste J.S."/>
        </authorList>
    </citation>
    <scope>NUCLEOTIDE SEQUENCE [LARGE SCALE GENOMIC DNA]</scope>
    <source>
        <strain evidence="14">NIOZ-UU30</strain>
    </source>
</reference>
<protein>
    <recommendedName>
        <fullName evidence="7 11">Ribosomal RNA large subunit methyltransferase E</fullName>
        <ecNumber evidence="6 11">2.1.1.166</ecNumber>
    </recommendedName>
    <alternativeName>
        <fullName evidence="9 11">23S rRNA Um2552 methyltransferase</fullName>
    </alternativeName>
    <alternativeName>
        <fullName evidence="8 11">rRNA (uridine-2'-O-)-methyltransferase</fullName>
    </alternativeName>
</protein>
<feature type="active site" description="Proton acceptor" evidence="11 12">
    <location>
        <position position="156"/>
    </location>
</feature>
<evidence type="ECO:0000256" key="12">
    <source>
        <dbReference type="PIRSR" id="PIRSR005461-1"/>
    </source>
</evidence>
<dbReference type="Pfam" id="PF01728">
    <property type="entry name" value="FtsJ"/>
    <property type="match status" value="1"/>
</dbReference>
<evidence type="ECO:0000256" key="8">
    <source>
        <dbReference type="ARBA" id="ARBA00041995"/>
    </source>
</evidence>
<dbReference type="Gene3D" id="3.40.50.150">
    <property type="entry name" value="Vaccinia Virus protein VP39"/>
    <property type="match status" value="1"/>
</dbReference>
<feature type="domain" description="Ribosomal RNA methyltransferase FtsJ" evidence="13">
    <location>
        <begin position="25"/>
        <end position="198"/>
    </location>
</feature>
<dbReference type="EMBL" id="JACNJH010000176">
    <property type="protein sequence ID" value="MBC8362185.1"/>
    <property type="molecule type" value="Genomic_DNA"/>
</dbReference>
<evidence type="ECO:0000256" key="5">
    <source>
        <dbReference type="ARBA" id="ARBA00037569"/>
    </source>
</evidence>
<organism evidence="14 15">
    <name type="scientific">Candidatus Desulfatibia profunda</name>
    <dbReference type="NCBI Taxonomy" id="2841695"/>
    <lineage>
        <taxon>Bacteria</taxon>
        <taxon>Pseudomonadati</taxon>
        <taxon>Thermodesulfobacteriota</taxon>
        <taxon>Desulfobacteria</taxon>
        <taxon>Desulfobacterales</taxon>
        <taxon>Desulfobacterales incertae sedis</taxon>
        <taxon>Candidatus Desulfatibia</taxon>
    </lineage>
</organism>
<dbReference type="EC" id="2.1.1.166" evidence="6 11"/>
<evidence type="ECO:0000256" key="3">
    <source>
        <dbReference type="ARBA" id="ARBA00022679"/>
    </source>
</evidence>
<dbReference type="InterPro" id="IPR015507">
    <property type="entry name" value="rRNA-MeTfrase_E"/>
</dbReference>
<evidence type="ECO:0000256" key="2">
    <source>
        <dbReference type="ARBA" id="ARBA00022603"/>
    </source>
</evidence>
<comment type="caution">
    <text evidence="14">The sequence shown here is derived from an EMBL/GenBank/DDBJ whole genome shotgun (WGS) entry which is preliminary data.</text>
</comment>
<evidence type="ECO:0000256" key="6">
    <source>
        <dbReference type="ARBA" id="ARBA00038861"/>
    </source>
</evidence>
<keyword evidence="1 11" id="KW-0698">rRNA processing</keyword>
<keyword evidence="11" id="KW-0963">Cytoplasm</keyword>
<evidence type="ECO:0000256" key="10">
    <source>
        <dbReference type="ARBA" id="ARBA00048970"/>
    </source>
</evidence>
<dbReference type="AlphaFoldDB" id="A0A8J6NTB7"/>
<sequence length="200" mass="22070">MKYTNPKRGRWQDHYSQRAKQEKFPARSVYKLKEIQQKYNLIKKGDKVLDLGCSPGSWLLFAATLTGAGGRVVGIDLQPVVIKLPSQVSVYTADILSLNADILSSLGNDFNVVVSDMAPATTGSKHVDSARSFHLCQTALAMAQNVLIPGGAFVCKIFQGEDFKAFSDAVKAGFNKFKIFKPRSSRKASREIYIIGLEKH</sequence>